<dbReference type="Gene3D" id="3.40.50.1820">
    <property type="entry name" value="alpha/beta hydrolase"/>
    <property type="match status" value="1"/>
</dbReference>
<reference evidence="2" key="1">
    <citation type="journal article" date="2021" name="Nat. Commun.">
        <title>Genetic determinants of endophytism in the Arabidopsis root mycobiome.</title>
        <authorList>
            <person name="Mesny F."/>
            <person name="Miyauchi S."/>
            <person name="Thiergart T."/>
            <person name="Pickel B."/>
            <person name="Atanasova L."/>
            <person name="Karlsson M."/>
            <person name="Huettel B."/>
            <person name="Barry K.W."/>
            <person name="Haridas S."/>
            <person name="Chen C."/>
            <person name="Bauer D."/>
            <person name="Andreopoulos W."/>
            <person name="Pangilinan J."/>
            <person name="LaButti K."/>
            <person name="Riley R."/>
            <person name="Lipzen A."/>
            <person name="Clum A."/>
            <person name="Drula E."/>
            <person name="Henrissat B."/>
            <person name="Kohler A."/>
            <person name="Grigoriev I.V."/>
            <person name="Martin F.M."/>
            <person name="Hacquard S."/>
        </authorList>
    </citation>
    <scope>NUCLEOTIDE SEQUENCE</scope>
    <source>
        <strain evidence="2">MPI-CAGE-CH-0230</strain>
    </source>
</reference>
<dbReference type="SUPFAM" id="SSF53474">
    <property type="entry name" value="alpha/beta-Hydrolases"/>
    <property type="match status" value="1"/>
</dbReference>
<organism evidence="2 3">
    <name type="scientific">Microdochium trichocladiopsis</name>
    <dbReference type="NCBI Taxonomy" id="1682393"/>
    <lineage>
        <taxon>Eukaryota</taxon>
        <taxon>Fungi</taxon>
        <taxon>Dikarya</taxon>
        <taxon>Ascomycota</taxon>
        <taxon>Pezizomycotina</taxon>
        <taxon>Sordariomycetes</taxon>
        <taxon>Xylariomycetidae</taxon>
        <taxon>Xylariales</taxon>
        <taxon>Microdochiaceae</taxon>
        <taxon>Microdochium</taxon>
    </lineage>
</organism>
<dbReference type="RefSeq" id="XP_046017989.1">
    <property type="nucleotide sequence ID" value="XM_046157779.1"/>
</dbReference>
<dbReference type="OrthoDB" id="8119704at2759"/>
<dbReference type="GeneID" id="70187325"/>
<dbReference type="PANTHER" id="PTHR43194">
    <property type="entry name" value="HYDROLASE ALPHA/BETA FOLD FAMILY"/>
    <property type="match status" value="1"/>
</dbReference>
<name>A0A9P8YGF9_9PEZI</name>
<dbReference type="InterPro" id="IPR050228">
    <property type="entry name" value="Carboxylesterase_BioH"/>
</dbReference>
<dbReference type="EMBL" id="JAGTJQ010000001">
    <property type="protein sequence ID" value="KAH7039934.1"/>
    <property type="molecule type" value="Genomic_DNA"/>
</dbReference>
<evidence type="ECO:0000313" key="3">
    <source>
        <dbReference type="Proteomes" id="UP000756346"/>
    </source>
</evidence>
<accession>A0A9P8YGF9</accession>
<dbReference type="PANTHER" id="PTHR43194:SF2">
    <property type="entry name" value="PEROXISOMAL MEMBRANE PROTEIN LPX1"/>
    <property type="match status" value="1"/>
</dbReference>
<proteinExistence type="predicted"/>
<sequence length="366" mass="40608">MFNFYLSWDYIHWTRPSGPVPPPPKGLEREFIKTPDGDIEILSSIPSDRNPSFPPVVFAHGGMGCAWMWTPYMRYLAARGITSYAISTRGHGNSWHPSFLRMLYTVTKRDLGDDLLAGIKAVEQKENSQVVLVGHSSGGGLSQFLLNEGDVKVKGLALLGAVPGTGSYKVYLNWARFDPWFSIRMLIHGWHSNSPLSHPFLVRRAFFSDDYPDADLQEFTRHLNRYESFLWPLGMLLPFTDPRKILRSITGWGQSSTSSSSAERVLIMAGTGDKMMTREVQENSASTFRAAYSELVAKGEIKGTDSESVVPLSSSGSTVAASTGSELDNIGHGVQLAYVPGAGHHLQNDTMWEIGAEKLFRFLEQL</sequence>
<protein>
    <submittedName>
        <fullName evidence="2">Alpha/Beta hydrolase protein</fullName>
    </submittedName>
</protein>
<dbReference type="InterPro" id="IPR029058">
    <property type="entry name" value="AB_hydrolase_fold"/>
</dbReference>
<dbReference type="InterPro" id="IPR000073">
    <property type="entry name" value="AB_hydrolase_1"/>
</dbReference>
<dbReference type="Proteomes" id="UP000756346">
    <property type="component" value="Unassembled WGS sequence"/>
</dbReference>
<keyword evidence="2" id="KW-0378">Hydrolase</keyword>
<gene>
    <name evidence="2" type="ORF">B0I36DRAFT_357307</name>
</gene>
<feature type="domain" description="AB hydrolase-1" evidence="1">
    <location>
        <begin position="56"/>
        <end position="285"/>
    </location>
</feature>
<evidence type="ECO:0000259" key="1">
    <source>
        <dbReference type="Pfam" id="PF12697"/>
    </source>
</evidence>
<evidence type="ECO:0000313" key="2">
    <source>
        <dbReference type="EMBL" id="KAH7039934.1"/>
    </source>
</evidence>
<dbReference type="AlphaFoldDB" id="A0A9P8YGF9"/>
<comment type="caution">
    <text evidence="2">The sequence shown here is derived from an EMBL/GenBank/DDBJ whole genome shotgun (WGS) entry which is preliminary data.</text>
</comment>
<dbReference type="Pfam" id="PF12697">
    <property type="entry name" value="Abhydrolase_6"/>
    <property type="match status" value="1"/>
</dbReference>
<keyword evidence="3" id="KW-1185">Reference proteome</keyword>
<dbReference type="GO" id="GO:0016787">
    <property type="term" value="F:hydrolase activity"/>
    <property type="evidence" value="ECO:0007669"/>
    <property type="project" value="UniProtKB-KW"/>
</dbReference>